<evidence type="ECO:0000256" key="4">
    <source>
        <dbReference type="ARBA" id="ARBA00023163"/>
    </source>
</evidence>
<dbReference type="InterPro" id="IPR046531">
    <property type="entry name" value="DUF6596"/>
</dbReference>
<dbReference type="PANTHER" id="PTHR47756:SF2">
    <property type="entry name" value="BLL6612 PROTEIN"/>
    <property type="match status" value="1"/>
</dbReference>
<evidence type="ECO:0000313" key="8">
    <source>
        <dbReference type="EMBL" id="GGK76310.1"/>
    </source>
</evidence>
<evidence type="ECO:0000259" key="6">
    <source>
        <dbReference type="Pfam" id="PF08281"/>
    </source>
</evidence>
<feature type="domain" description="RNA polymerase sigma-70 region 2" evidence="5">
    <location>
        <begin position="14"/>
        <end position="79"/>
    </location>
</feature>
<evidence type="ECO:0000259" key="7">
    <source>
        <dbReference type="Pfam" id="PF20239"/>
    </source>
</evidence>
<evidence type="ECO:0000313" key="9">
    <source>
        <dbReference type="Proteomes" id="UP000627984"/>
    </source>
</evidence>
<dbReference type="GO" id="GO:0006352">
    <property type="term" value="P:DNA-templated transcription initiation"/>
    <property type="evidence" value="ECO:0007669"/>
    <property type="project" value="InterPro"/>
</dbReference>
<dbReference type="InterPro" id="IPR013325">
    <property type="entry name" value="RNA_pol_sigma_r2"/>
</dbReference>
<comment type="caution">
    <text evidence="8">The sequence shown here is derived from an EMBL/GenBank/DDBJ whole genome shotgun (WGS) entry which is preliminary data.</text>
</comment>
<dbReference type="SUPFAM" id="SSF88659">
    <property type="entry name" value="Sigma3 and sigma4 domains of RNA polymerase sigma factors"/>
    <property type="match status" value="1"/>
</dbReference>
<name>A0AA37BIN0_9ACTN</name>
<sequence>MTADAAHDVLARVVREHAGRLSASLMSLLDDFSAAEDLVQDAVEAALRRWPAEGVPERPDAWLFTVARRRGLDVLRREATYRDKLAQLHWPRRPVADDRLKLLFTCCHPALSRQAQIALTLRVVCGLTTAQIAAAFLEPEATVAQRLTRAKRKITDAGIPYRIPAEEELPERLGEVLAAVYLMFNEGYLSNGGERSHSRSLADDAEWLAALLAGLMPREPEAAGLLALIRLHRARAAARFDAAGRLVLLQDQDRSLWDREAIADATALLTRAARCHRRPGPYQLQAAIVACHAEAGRWEETDWPQIVVLYDMLLHLTPSPVTRLHRAVAVRYAQGPGAAMKELENLGRELDRYPLYHAALADLLRALGRLQEAQAADRRALEMTTNPAQQALLSERLGWM</sequence>
<dbReference type="InterPro" id="IPR013324">
    <property type="entry name" value="RNA_pol_sigma_r3/r4-like"/>
</dbReference>
<feature type="domain" description="DUF6596" evidence="7">
    <location>
        <begin position="172"/>
        <end position="273"/>
    </location>
</feature>
<dbReference type="Proteomes" id="UP000627984">
    <property type="component" value="Unassembled WGS sequence"/>
</dbReference>
<comment type="similarity">
    <text evidence="1">Belongs to the sigma-70 factor family. ECF subfamily.</text>
</comment>
<dbReference type="SUPFAM" id="SSF88946">
    <property type="entry name" value="Sigma2 domain of RNA polymerase sigma factors"/>
    <property type="match status" value="1"/>
</dbReference>
<dbReference type="Gene3D" id="1.10.1740.10">
    <property type="match status" value="1"/>
</dbReference>
<dbReference type="InterPro" id="IPR007627">
    <property type="entry name" value="RNA_pol_sigma70_r2"/>
</dbReference>
<organism evidence="8 9">
    <name type="scientific">Planomonospora parontospora</name>
    <dbReference type="NCBI Taxonomy" id="58119"/>
    <lineage>
        <taxon>Bacteria</taxon>
        <taxon>Bacillati</taxon>
        <taxon>Actinomycetota</taxon>
        <taxon>Actinomycetes</taxon>
        <taxon>Streptosporangiales</taxon>
        <taxon>Streptosporangiaceae</taxon>
        <taxon>Planomonospora</taxon>
    </lineage>
</organism>
<evidence type="ECO:0000259" key="5">
    <source>
        <dbReference type="Pfam" id="PF04542"/>
    </source>
</evidence>
<evidence type="ECO:0000256" key="3">
    <source>
        <dbReference type="ARBA" id="ARBA00023082"/>
    </source>
</evidence>
<dbReference type="EMBL" id="BMQD01000012">
    <property type="protein sequence ID" value="GGK76310.1"/>
    <property type="molecule type" value="Genomic_DNA"/>
</dbReference>
<dbReference type="Gene3D" id="1.10.10.10">
    <property type="entry name" value="Winged helix-like DNA-binding domain superfamily/Winged helix DNA-binding domain"/>
    <property type="match status" value="1"/>
</dbReference>
<dbReference type="Pfam" id="PF20239">
    <property type="entry name" value="DUF6596"/>
    <property type="match status" value="1"/>
</dbReference>
<reference evidence="8" key="2">
    <citation type="submission" date="2022-09" db="EMBL/GenBank/DDBJ databases">
        <authorList>
            <person name="Sun Q."/>
            <person name="Ohkuma M."/>
        </authorList>
    </citation>
    <scope>NUCLEOTIDE SEQUENCE</scope>
    <source>
        <strain evidence="8">JCM 3093</strain>
    </source>
</reference>
<protein>
    <submittedName>
        <fullName evidence="8">RNA polymerase subunit sigma-24</fullName>
    </submittedName>
</protein>
<evidence type="ECO:0000256" key="2">
    <source>
        <dbReference type="ARBA" id="ARBA00023015"/>
    </source>
</evidence>
<dbReference type="GO" id="GO:0016987">
    <property type="term" value="F:sigma factor activity"/>
    <property type="evidence" value="ECO:0007669"/>
    <property type="project" value="UniProtKB-KW"/>
</dbReference>
<dbReference type="InterPro" id="IPR013249">
    <property type="entry name" value="RNA_pol_sigma70_r4_t2"/>
</dbReference>
<keyword evidence="3" id="KW-0731">Sigma factor</keyword>
<keyword evidence="4" id="KW-0804">Transcription</keyword>
<dbReference type="PANTHER" id="PTHR47756">
    <property type="entry name" value="BLL6612 PROTEIN-RELATED"/>
    <property type="match status" value="1"/>
</dbReference>
<keyword evidence="2" id="KW-0805">Transcription regulation</keyword>
<dbReference type="AlphaFoldDB" id="A0AA37BIN0"/>
<dbReference type="RefSeq" id="WP_191896043.1">
    <property type="nucleotide sequence ID" value="NZ_BMQD01000012.1"/>
</dbReference>
<feature type="domain" description="RNA polymerase sigma factor 70 region 4 type 2" evidence="6">
    <location>
        <begin position="104"/>
        <end position="154"/>
    </location>
</feature>
<dbReference type="Pfam" id="PF08281">
    <property type="entry name" value="Sigma70_r4_2"/>
    <property type="match status" value="1"/>
</dbReference>
<dbReference type="Pfam" id="PF04542">
    <property type="entry name" value="Sigma70_r2"/>
    <property type="match status" value="1"/>
</dbReference>
<gene>
    <name evidence="8" type="primary">rpoE</name>
    <name evidence="8" type="ORF">GCM10010126_39460</name>
</gene>
<reference evidence="8" key="1">
    <citation type="journal article" date="2014" name="Int. J. Syst. Evol. Microbiol.">
        <title>Complete genome sequence of Corynebacterium casei LMG S-19264T (=DSM 44701T), isolated from a smear-ripened cheese.</title>
        <authorList>
            <consortium name="US DOE Joint Genome Institute (JGI-PGF)"/>
            <person name="Walter F."/>
            <person name="Albersmeier A."/>
            <person name="Kalinowski J."/>
            <person name="Ruckert C."/>
        </authorList>
    </citation>
    <scope>NUCLEOTIDE SEQUENCE</scope>
    <source>
        <strain evidence="8">JCM 3093</strain>
    </source>
</reference>
<proteinExistence type="inferred from homology"/>
<evidence type="ECO:0000256" key="1">
    <source>
        <dbReference type="ARBA" id="ARBA00010641"/>
    </source>
</evidence>
<accession>A0AA37BIN0</accession>
<dbReference type="GO" id="GO:0003677">
    <property type="term" value="F:DNA binding"/>
    <property type="evidence" value="ECO:0007669"/>
    <property type="project" value="InterPro"/>
</dbReference>
<dbReference type="InterPro" id="IPR036388">
    <property type="entry name" value="WH-like_DNA-bd_sf"/>
</dbReference>